<accession>A0ABR1J4Q3</accession>
<gene>
    <name evidence="2" type="ORF">VKT23_013812</name>
</gene>
<comment type="caution">
    <text evidence="2">The sequence shown here is derived from an EMBL/GenBank/DDBJ whole genome shotgun (WGS) entry which is preliminary data.</text>
</comment>
<evidence type="ECO:0000256" key="1">
    <source>
        <dbReference type="SAM" id="MobiDB-lite"/>
    </source>
</evidence>
<dbReference type="Proteomes" id="UP001498398">
    <property type="component" value="Unassembled WGS sequence"/>
</dbReference>
<feature type="region of interest" description="Disordered" evidence="1">
    <location>
        <begin position="220"/>
        <end position="247"/>
    </location>
</feature>
<reference evidence="2 3" key="1">
    <citation type="submission" date="2024-01" db="EMBL/GenBank/DDBJ databases">
        <title>A draft genome for the cacao thread blight pathogen Marasmiellus scandens.</title>
        <authorList>
            <person name="Baruah I.K."/>
            <person name="Leung J."/>
            <person name="Bukari Y."/>
            <person name="Amoako-Attah I."/>
            <person name="Meinhardt L.W."/>
            <person name="Bailey B.A."/>
            <person name="Cohen S.P."/>
        </authorList>
    </citation>
    <scope>NUCLEOTIDE SEQUENCE [LARGE SCALE GENOMIC DNA]</scope>
    <source>
        <strain evidence="2 3">GH-19</strain>
    </source>
</reference>
<keyword evidence="3" id="KW-1185">Reference proteome</keyword>
<evidence type="ECO:0000313" key="2">
    <source>
        <dbReference type="EMBL" id="KAK7448055.1"/>
    </source>
</evidence>
<proteinExistence type="predicted"/>
<organism evidence="2 3">
    <name type="scientific">Marasmiellus scandens</name>
    <dbReference type="NCBI Taxonomy" id="2682957"/>
    <lineage>
        <taxon>Eukaryota</taxon>
        <taxon>Fungi</taxon>
        <taxon>Dikarya</taxon>
        <taxon>Basidiomycota</taxon>
        <taxon>Agaricomycotina</taxon>
        <taxon>Agaricomycetes</taxon>
        <taxon>Agaricomycetidae</taxon>
        <taxon>Agaricales</taxon>
        <taxon>Marasmiineae</taxon>
        <taxon>Omphalotaceae</taxon>
        <taxon>Marasmiellus</taxon>
    </lineage>
</organism>
<protein>
    <submittedName>
        <fullName evidence="2">Uncharacterized protein</fullName>
    </submittedName>
</protein>
<feature type="compositionally biased region" description="Low complexity" evidence="1">
    <location>
        <begin position="224"/>
        <end position="239"/>
    </location>
</feature>
<sequence length="304" mass="34740">MTTQAVMFIQLMPIPGTHNAPVFNGKNAKLFLNTIERHGQAAGITNKLVDYIYHYSSDEVQETIRYDPHMDTEVEGRTWDKAKVVFLAIFQISETIPDFTLDDLREFVAQQAQQGPYSDKTQIEDYLKAFTKISNVLLKHKLIIQEQANYYFVTGIPTEWKEWFIRECPEDKREADSTPTIAKSIAILKRKFDTKCLTYKWWNSQKTPIPKTVCFKEPQHMSRATNPASAPTTSLSSAPGNAISSGASQGLPQTSIDILTEQMQQLNLHLLQQTQHLAQQSRLHLEMPYHLGPHKDYLKLQLTS</sequence>
<dbReference type="EMBL" id="JBANRG010000039">
    <property type="protein sequence ID" value="KAK7448055.1"/>
    <property type="molecule type" value="Genomic_DNA"/>
</dbReference>
<evidence type="ECO:0000313" key="3">
    <source>
        <dbReference type="Proteomes" id="UP001498398"/>
    </source>
</evidence>
<name>A0ABR1J4Q3_9AGAR</name>